<keyword evidence="9" id="KW-1185">Reference proteome</keyword>
<feature type="region of interest" description="Disordered" evidence="6">
    <location>
        <begin position="63"/>
        <end position="112"/>
    </location>
</feature>
<evidence type="ECO:0000256" key="6">
    <source>
        <dbReference type="SAM" id="MobiDB-lite"/>
    </source>
</evidence>
<dbReference type="Proteomes" id="UP000030651">
    <property type="component" value="Unassembled WGS sequence"/>
</dbReference>
<dbReference type="AlphaFoldDB" id="W3XGK0"/>
<dbReference type="Pfam" id="PF00172">
    <property type="entry name" value="Zn_clus"/>
    <property type="match status" value="1"/>
</dbReference>
<organism evidence="8 9">
    <name type="scientific">Pestalotiopsis fici (strain W106-1 / CGMCC3.15140)</name>
    <dbReference type="NCBI Taxonomy" id="1229662"/>
    <lineage>
        <taxon>Eukaryota</taxon>
        <taxon>Fungi</taxon>
        <taxon>Dikarya</taxon>
        <taxon>Ascomycota</taxon>
        <taxon>Pezizomycotina</taxon>
        <taxon>Sordariomycetes</taxon>
        <taxon>Xylariomycetidae</taxon>
        <taxon>Amphisphaeriales</taxon>
        <taxon>Sporocadaceae</taxon>
        <taxon>Pestalotiopsis</taxon>
    </lineage>
</organism>
<keyword evidence="4" id="KW-0804">Transcription</keyword>
<dbReference type="GO" id="GO:0006351">
    <property type="term" value="P:DNA-templated transcription"/>
    <property type="evidence" value="ECO:0007669"/>
    <property type="project" value="InterPro"/>
</dbReference>
<keyword evidence="5" id="KW-0539">Nucleus</keyword>
<dbReference type="InterPro" id="IPR036864">
    <property type="entry name" value="Zn2-C6_fun-type_DNA-bd_sf"/>
</dbReference>
<dbReference type="KEGG" id="pfy:PFICI_03238"/>
<dbReference type="OrthoDB" id="5296287at2759"/>
<dbReference type="GO" id="GO:0008270">
    <property type="term" value="F:zinc ion binding"/>
    <property type="evidence" value="ECO:0007669"/>
    <property type="project" value="InterPro"/>
</dbReference>
<dbReference type="PANTHER" id="PTHR47424">
    <property type="entry name" value="REGULATORY PROTEIN GAL4"/>
    <property type="match status" value="1"/>
</dbReference>
<dbReference type="PANTHER" id="PTHR47424:SF3">
    <property type="entry name" value="REGULATORY PROTEIN GAL4"/>
    <property type="match status" value="1"/>
</dbReference>
<feature type="region of interest" description="Disordered" evidence="6">
    <location>
        <begin position="623"/>
        <end position="645"/>
    </location>
</feature>
<dbReference type="PROSITE" id="PS50048">
    <property type="entry name" value="ZN2_CY6_FUNGAL_2"/>
    <property type="match status" value="1"/>
</dbReference>
<reference evidence="9" key="1">
    <citation type="journal article" date="2015" name="BMC Genomics">
        <title>Genomic and transcriptomic analysis of the endophytic fungus Pestalotiopsis fici reveals its lifestyle and high potential for synthesis of natural products.</title>
        <authorList>
            <person name="Wang X."/>
            <person name="Zhang X."/>
            <person name="Liu L."/>
            <person name="Xiang M."/>
            <person name="Wang W."/>
            <person name="Sun X."/>
            <person name="Che Y."/>
            <person name="Guo L."/>
            <person name="Liu G."/>
            <person name="Guo L."/>
            <person name="Wang C."/>
            <person name="Yin W.B."/>
            <person name="Stadler M."/>
            <person name="Zhang X."/>
            <person name="Liu X."/>
        </authorList>
    </citation>
    <scope>NUCLEOTIDE SEQUENCE [LARGE SCALE GENOMIC DNA]</scope>
    <source>
        <strain evidence="9">W106-1 / CGMCC3.15140</strain>
    </source>
</reference>
<dbReference type="InterPro" id="IPR007219">
    <property type="entry name" value="XnlR_reg_dom"/>
</dbReference>
<keyword evidence="1" id="KW-0479">Metal-binding</keyword>
<dbReference type="SMART" id="SM00906">
    <property type="entry name" value="Fungal_trans"/>
    <property type="match status" value="1"/>
</dbReference>
<dbReference type="eggNOG" id="ENOG502RIW1">
    <property type="taxonomic scope" value="Eukaryota"/>
</dbReference>
<dbReference type="SUPFAM" id="SSF57701">
    <property type="entry name" value="Zn2/Cys6 DNA-binding domain"/>
    <property type="match status" value="1"/>
</dbReference>
<dbReference type="OMA" id="WIRIYYL"/>
<gene>
    <name evidence="8" type="ORF">PFICI_03238</name>
</gene>
<dbReference type="SMART" id="SM00066">
    <property type="entry name" value="GAL4"/>
    <property type="match status" value="1"/>
</dbReference>
<dbReference type="GeneID" id="19268251"/>
<protein>
    <recommendedName>
        <fullName evidence="7">Zn(2)-C6 fungal-type domain-containing protein</fullName>
    </recommendedName>
</protein>
<dbReference type="GO" id="GO:0000981">
    <property type="term" value="F:DNA-binding transcription factor activity, RNA polymerase II-specific"/>
    <property type="evidence" value="ECO:0007669"/>
    <property type="project" value="InterPro"/>
</dbReference>
<evidence type="ECO:0000256" key="3">
    <source>
        <dbReference type="ARBA" id="ARBA00023125"/>
    </source>
</evidence>
<sequence>MDDSQVESAQVSSQDHGCRGRIPNACTACRTHKIKCGGSQPCSSCAKHGRECLYAVLKPRGRRKKLHREVSSPSGVSTPAKRPTRTLQAAGELSDSSANAHRRPGPLATKRQQRLRCGVGVAQSGTGGYQFYGPASNFAFLQCIYQRIHRNAPNHQDRPGAMCVWGFDKFAFPAAGTAAQDHRRAPVCVPKEMGDCFIKTYFQVAHPQYPFLLRSEIQQAWASFWNPPREGHQDSVGKTARNIVLMVLAIGAHMSSLHKDKDAATMSDWAAYLASCARLDDLSFGDVSLQNVHLLLLKSIFAMQLMRPNDCYLYVGHAAVNALALGMGRAQVANGNRTGMYRLRVTFYTLYAVERLVALFYGRPSCLRDDSIDATLPEDLPENHGGDTICDMSYVRAKAQLARIADRINTNLYFCTPVAADLTTIVRIVRECDAEMDIILQSLPPFLHFFDTHMAPSTESWQEVQRTHLGLAYYHIRTLMHRPSLVWLSMCASKAEALSEARAMGVQDLQESIDVAMDAAKALIALALDACATRAPEMRQDSGVAYNIIAACLTLLYDVLEGPSRTAAGNAASTFEAVQDGINCLDYMKHHGPHFGKVTLSSRIVGVAKDAFRHIFDSEASNNNAGGDNEASASAPVTDSTSSQRLVQNYTEKTSHISDLDSLLGQFPWLA</sequence>
<accession>W3XGK0</accession>
<keyword evidence="2" id="KW-0805">Transcription regulation</keyword>
<dbReference type="PROSITE" id="PS00463">
    <property type="entry name" value="ZN2_CY6_FUNGAL_1"/>
    <property type="match status" value="1"/>
</dbReference>
<evidence type="ECO:0000256" key="1">
    <source>
        <dbReference type="ARBA" id="ARBA00022723"/>
    </source>
</evidence>
<dbReference type="EMBL" id="KI912110">
    <property type="protein sequence ID" value="ETS85213.1"/>
    <property type="molecule type" value="Genomic_DNA"/>
</dbReference>
<evidence type="ECO:0000256" key="4">
    <source>
        <dbReference type="ARBA" id="ARBA00023163"/>
    </source>
</evidence>
<evidence type="ECO:0000313" key="9">
    <source>
        <dbReference type="Proteomes" id="UP000030651"/>
    </source>
</evidence>
<evidence type="ECO:0000256" key="5">
    <source>
        <dbReference type="ARBA" id="ARBA00023242"/>
    </source>
</evidence>
<dbReference type="Pfam" id="PF04082">
    <property type="entry name" value="Fungal_trans"/>
    <property type="match status" value="1"/>
</dbReference>
<dbReference type="GO" id="GO:0003677">
    <property type="term" value="F:DNA binding"/>
    <property type="evidence" value="ECO:0007669"/>
    <property type="project" value="UniProtKB-KW"/>
</dbReference>
<dbReference type="CDD" id="cd12148">
    <property type="entry name" value="fungal_TF_MHR"/>
    <property type="match status" value="1"/>
</dbReference>
<dbReference type="CDD" id="cd00067">
    <property type="entry name" value="GAL4"/>
    <property type="match status" value="1"/>
</dbReference>
<evidence type="ECO:0000256" key="2">
    <source>
        <dbReference type="ARBA" id="ARBA00023015"/>
    </source>
</evidence>
<name>W3XGK0_PESFW</name>
<evidence type="ECO:0000259" key="7">
    <source>
        <dbReference type="PROSITE" id="PS50048"/>
    </source>
</evidence>
<dbReference type="RefSeq" id="XP_007830010.1">
    <property type="nucleotide sequence ID" value="XM_007831819.1"/>
</dbReference>
<dbReference type="InterPro" id="IPR051127">
    <property type="entry name" value="Fungal_SecMet_Regulators"/>
</dbReference>
<keyword evidence="3" id="KW-0238">DNA-binding</keyword>
<dbReference type="InParanoid" id="W3XGK0"/>
<proteinExistence type="predicted"/>
<feature type="domain" description="Zn(2)-C6 fungal-type" evidence="7">
    <location>
        <begin position="25"/>
        <end position="54"/>
    </location>
</feature>
<dbReference type="Gene3D" id="4.10.240.10">
    <property type="entry name" value="Zn(2)-C6 fungal-type DNA-binding domain"/>
    <property type="match status" value="1"/>
</dbReference>
<dbReference type="InterPro" id="IPR001138">
    <property type="entry name" value="Zn2Cys6_DnaBD"/>
</dbReference>
<dbReference type="HOGENOM" id="CLU_026516_0_0_1"/>
<evidence type="ECO:0000313" key="8">
    <source>
        <dbReference type="EMBL" id="ETS85213.1"/>
    </source>
</evidence>